<evidence type="ECO:0000313" key="11">
    <source>
        <dbReference type="Proteomes" id="UP001334084"/>
    </source>
</evidence>
<dbReference type="GO" id="GO:0031429">
    <property type="term" value="C:box H/ACA snoRNP complex"/>
    <property type="evidence" value="ECO:0007669"/>
    <property type="project" value="TreeGrafter"/>
</dbReference>
<dbReference type="RefSeq" id="XP_065328893.1">
    <property type="nucleotide sequence ID" value="XM_065472821.1"/>
</dbReference>
<comment type="subcellular location">
    <subcellularLocation>
        <location evidence="1 8">Nucleus</location>
        <location evidence="1 8">Nucleolus</location>
    </subcellularLocation>
</comment>
<dbReference type="InterPro" id="IPR009000">
    <property type="entry name" value="Transl_B-barrel_sf"/>
</dbReference>
<comment type="similarity">
    <text evidence="7 8">Belongs to the GAR1 family.</text>
</comment>
<dbReference type="PANTHER" id="PTHR23237:SF6">
    <property type="entry name" value="H_ACA RIBONUCLEOPROTEIN COMPLEX SUBUNIT 1"/>
    <property type="match status" value="1"/>
</dbReference>
<name>A0AAX4J9X6_9MICR</name>
<keyword evidence="11" id="KW-1185">Reference proteome</keyword>
<dbReference type="KEGG" id="vnx:VNE69_02267"/>
<evidence type="ECO:0000256" key="8">
    <source>
        <dbReference type="RuleBase" id="RU364004"/>
    </source>
</evidence>
<keyword evidence="3 8" id="KW-0698">rRNA processing</keyword>
<evidence type="ECO:0000256" key="6">
    <source>
        <dbReference type="ARBA" id="ARBA00023274"/>
    </source>
</evidence>
<dbReference type="GO" id="GO:0034513">
    <property type="term" value="F:box H/ACA snoRNA binding"/>
    <property type="evidence" value="ECO:0007669"/>
    <property type="project" value="TreeGrafter"/>
</dbReference>
<proteinExistence type="inferred from homology"/>
<evidence type="ECO:0000256" key="5">
    <source>
        <dbReference type="ARBA" id="ARBA00023242"/>
    </source>
</evidence>
<dbReference type="EMBL" id="CP142727">
    <property type="protein sequence ID" value="WUR02748.1"/>
    <property type="molecule type" value="Genomic_DNA"/>
</dbReference>
<evidence type="ECO:0000256" key="3">
    <source>
        <dbReference type="ARBA" id="ARBA00022552"/>
    </source>
</evidence>
<keyword evidence="6 8" id="KW-0687">Ribonucleoprotein</keyword>
<dbReference type="PANTHER" id="PTHR23237">
    <property type="entry name" value="NUCLEOLAR PROTEIN FAMILY A MEMBER 1 SNORNP PROTEIN GAR1"/>
    <property type="match status" value="1"/>
</dbReference>
<keyword evidence="5 8" id="KW-0539">Nucleus</keyword>
<protein>
    <recommendedName>
        <fullName evidence="8">H/ACA ribonucleoprotein complex subunit</fullName>
    </recommendedName>
</protein>
<keyword evidence="4 8" id="KW-0694">RNA-binding</keyword>
<evidence type="ECO:0000256" key="4">
    <source>
        <dbReference type="ARBA" id="ARBA00022884"/>
    </source>
</evidence>
<sequence length="184" mass="21343">MNRRNFKDRKQFDQSATLLKLGTFTHKCGPLSVLKLDTTDIPFPNAFVFDKNKKQIGKVDEIFGPQNDVFVAINVDKDNEEYYIYSNKLIPKSRFLIRSETEKKKEQDDKKKKARKEEGSKKGDNNKRDGGFRGRDNKGRDNRGRDNRDGGFRGRDNRDGGFRGGDNKGRDNRDGGFRKFNKKR</sequence>
<feature type="region of interest" description="Disordered" evidence="9">
    <location>
        <begin position="96"/>
        <end position="184"/>
    </location>
</feature>
<dbReference type="InterPro" id="IPR038664">
    <property type="entry name" value="Gar1/Naf1_Cbf5-bd_sf"/>
</dbReference>
<dbReference type="GeneID" id="90540557"/>
<evidence type="ECO:0000313" key="10">
    <source>
        <dbReference type="EMBL" id="WUR02748.1"/>
    </source>
</evidence>
<dbReference type="Proteomes" id="UP001334084">
    <property type="component" value="Chromosome 2"/>
</dbReference>
<feature type="compositionally biased region" description="Basic and acidic residues" evidence="9">
    <location>
        <begin position="97"/>
        <end position="177"/>
    </location>
</feature>
<dbReference type="InterPro" id="IPR007504">
    <property type="entry name" value="H/ACA_rnp_Gar1/Naf1"/>
</dbReference>
<evidence type="ECO:0000256" key="7">
    <source>
        <dbReference type="ARBA" id="ARBA00038293"/>
    </source>
</evidence>
<comment type="subunit">
    <text evidence="8">Component of the small nucleolar ribonucleoprotein particles containing H/ACA-type snoRNAs (H/ACA snoRNPs).</text>
</comment>
<accession>A0AAX4J9X6</accession>
<dbReference type="GO" id="GO:0000454">
    <property type="term" value="P:snoRNA guided rRNA pseudouridine synthesis"/>
    <property type="evidence" value="ECO:0007669"/>
    <property type="project" value="TreeGrafter"/>
</dbReference>
<gene>
    <name evidence="10" type="ORF">VNE69_02267</name>
</gene>
<keyword evidence="2 8" id="KW-0690">Ribosome biogenesis</keyword>
<evidence type="ECO:0000256" key="1">
    <source>
        <dbReference type="ARBA" id="ARBA00004604"/>
    </source>
</evidence>
<dbReference type="Gene3D" id="2.40.10.230">
    <property type="entry name" value="Probable tRNA pseudouridine synthase domain"/>
    <property type="match status" value="1"/>
</dbReference>
<dbReference type="AlphaFoldDB" id="A0AAX4J9X6"/>
<dbReference type="SUPFAM" id="SSF50447">
    <property type="entry name" value="Translation proteins"/>
    <property type="match status" value="1"/>
</dbReference>
<organism evidence="10 11">
    <name type="scientific">Vairimorpha necatrix</name>
    <dbReference type="NCBI Taxonomy" id="6039"/>
    <lineage>
        <taxon>Eukaryota</taxon>
        <taxon>Fungi</taxon>
        <taxon>Fungi incertae sedis</taxon>
        <taxon>Microsporidia</taxon>
        <taxon>Nosematidae</taxon>
        <taxon>Vairimorpha</taxon>
    </lineage>
</organism>
<reference evidence="10" key="1">
    <citation type="journal article" date="2024" name="BMC Genomics">
        <title>Functional annotation of a divergent genome using sequence and structure-based similarity.</title>
        <authorList>
            <person name="Svedberg D."/>
            <person name="Winiger R.R."/>
            <person name="Berg A."/>
            <person name="Sharma H."/>
            <person name="Tellgren-Roth C."/>
            <person name="Debrunner-Vossbrinck B.A."/>
            <person name="Vossbrinck C.R."/>
            <person name="Barandun J."/>
        </authorList>
    </citation>
    <scope>NUCLEOTIDE SEQUENCE</scope>
    <source>
        <strain evidence="10">Illinois isolate</strain>
    </source>
</reference>
<comment type="function">
    <text evidence="8">Required for ribosome biogenesis. Part of a complex which catalyzes pseudouridylation of rRNA. This involves the isomerization of uridine such that the ribose is subsequently attached to C5, instead of the normal N1. Pseudouridine ("psi") residues may serve to stabilize the conformation of rRNAs.</text>
</comment>
<dbReference type="Pfam" id="PF04410">
    <property type="entry name" value="Gar1"/>
    <property type="match status" value="1"/>
</dbReference>
<evidence type="ECO:0000256" key="2">
    <source>
        <dbReference type="ARBA" id="ARBA00022517"/>
    </source>
</evidence>
<evidence type="ECO:0000256" key="9">
    <source>
        <dbReference type="SAM" id="MobiDB-lite"/>
    </source>
</evidence>